<reference evidence="3" key="1">
    <citation type="submission" date="2015-05" db="EMBL/GenBank/DDBJ databases">
        <authorList>
            <person name="Fogelqvist Johan"/>
        </authorList>
    </citation>
    <scope>NUCLEOTIDE SEQUENCE [LARGE SCALE GENOMIC DNA]</scope>
</reference>
<gene>
    <name evidence="2" type="ORF">BN1723_017226</name>
</gene>
<evidence type="ECO:0000313" key="2">
    <source>
        <dbReference type="EMBL" id="CRK11339.1"/>
    </source>
</evidence>
<dbReference type="Proteomes" id="UP000045706">
    <property type="component" value="Unassembled WGS sequence"/>
</dbReference>
<dbReference type="EMBL" id="CVQI01002202">
    <property type="protein sequence ID" value="CRK11339.1"/>
    <property type="molecule type" value="Genomic_DNA"/>
</dbReference>
<name>A0A0G4KNL3_VERLO</name>
<feature type="non-terminal residue" evidence="2">
    <location>
        <position position="112"/>
    </location>
</feature>
<sequence>MFDSTEASVARLRLPRLDTSVVNTPVQEQLQREEPVPELLVEDRLLSAVSNVLDISRHSIDLIDSFTDLGGNEASAQELRKRCMSVGLGLKTSDILRCQTLAELQTCATPFA</sequence>
<dbReference type="AlphaFoldDB" id="A0A0G4KNL3"/>
<protein>
    <recommendedName>
        <fullName evidence="1">Carrier domain-containing protein</fullName>
    </recommendedName>
</protein>
<evidence type="ECO:0000313" key="3">
    <source>
        <dbReference type="Proteomes" id="UP000045706"/>
    </source>
</evidence>
<accession>A0A0G4KNL3</accession>
<evidence type="ECO:0000259" key="1">
    <source>
        <dbReference type="Pfam" id="PF00550"/>
    </source>
</evidence>
<dbReference type="InterPro" id="IPR009081">
    <property type="entry name" value="PP-bd_ACP"/>
</dbReference>
<feature type="domain" description="Carrier" evidence="1">
    <location>
        <begin position="43"/>
        <end position="104"/>
    </location>
</feature>
<organism evidence="2 3">
    <name type="scientific">Verticillium longisporum</name>
    <name type="common">Verticillium dahliae var. longisporum</name>
    <dbReference type="NCBI Taxonomy" id="100787"/>
    <lineage>
        <taxon>Eukaryota</taxon>
        <taxon>Fungi</taxon>
        <taxon>Dikarya</taxon>
        <taxon>Ascomycota</taxon>
        <taxon>Pezizomycotina</taxon>
        <taxon>Sordariomycetes</taxon>
        <taxon>Hypocreomycetidae</taxon>
        <taxon>Glomerellales</taxon>
        <taxon>Plectosphaerellaceae</taxon>
        <taxon>Verticillium</taxon>
    </lineage>
</organism>
<dbReference type="InterPro" id="IPR036736">
    <property type="entry name" value="ACP-like_sf"/>
</dbReference>
<dbReference type="Pfam" id="PF00550">
    <property type="entry name" value="PP-binding"/>
    <property type="match status" value="1"/>
</dbReference>
<proteinExistence type="predicted"/>
<dbReference type="Gene3D" id="1.10.1200.10">
    <property type="entry name" value="ACP-like"/>
    <property type="match status" value="1"/>
</dbReference>
<dbReference type="SUPFAM" id="SSF47336">
    <property type="entry name" value="ACP-like"/>
    <property type="match status" value="1"/>
</dbReference>